<dbReference type="EMBL" id="MLYV02000196">
    <property type="protein sequence ID" value="PSS32125.1"/>
    <property type="molecule type" value="Genomic_DNA"/>
</dbReference>
<feature type="coiled-coil region" evidence="1">
    <location>
        <begin position="18"/>
        <end position="45"/>
    </location>
</feature>
<organism evidence="2 3">
    <name type="scientific">Hermanssonia centrifuga</name>
    <dbReference type="NCBI Taxonomy" id="98765"/>
    <lineage>
        <taxon>Eukaryota</taxon>
        <taxon>Fungi</taxon>
        <taxon>Dikarya</taxon>
        <taxon>Basidiomycota</taxon>
        <taxon>Agaricomycotina</taxon>
        <taxon>Agaricomycetes</taxon>
        <taxon>Polyporales</taxon>
        <taxon>Meruliaceae</taxon>
        <taxon>Hermanssonia</taxon>
    </lineage>
</organism>
<dbReference type="STRING" id="98765.A0A2R6RQ49"/>
<proteinExistence type="predicted"/>
<evidence type="ECO:0000313" key="3">
    <source>
        <dbReference type="Proteomes" id="UP000186601"/>
    </source>
</evidence>
<evidence type="ECO:0000313" key="2">
    <source>
        <dbReference type="EMBL" id="PSS32125.1"/>
    </source>
</evidence>
<reference evidence="2 3" key="1">
    <citation type="submission" date="2018-02" db="EMBL/GenBank/DDBJ databases">
        <title>Genome sequence of the basidiomycete white-rot fungus Phlebia centrifuga.</title>
        <authorList>
            <person name="Granchi Z."/>
            <person name="Peng M."/>
            <person name="de Vries R.P."/>
            <person name="Hilden K."/>
            <person name="Makela M.R."/>
            <person name="Grigoriev I."/>
            <person name="Riley R."/>
        </authorList>
    </citation>
    <scope>NUCLEOTIDE SEQUENCE [LARGE SCALE GENOMIC DNA]</scope>
    <source>
        <strain evidence="2 3">FBCC195</strain>
    </source>
</reference>
<comment type="caution">
    <text evidence="2">The sequence shown here is derived from an EMBL/GenBank/DDBJ whole genome shotgun (WGS) entry which is preliminary data.</text>
</comment>
<keyword evidence="1" id="KW-0175">Coiled coil</keyword>
<evidence type="ECO:0000256" key="1">
    <source>
        <dbReference type="SAM" id="Coils"/>
    </source>
</evidence>
<evidence type="ECO:0008006" key="4">
    <source>
        <dbReference type="Google" id="ProtNLM"/>
    </source>
</evidence>
<sequence>MADPVGIVTSALHAIHKVYNLIQKIKGASEEIQTLQEEAVVLEGILPQIMAILAREPHSECIAVLISRAEGLNDSVDRFVNAATKVAQGKRKVKKLRWIFKGDEAKKLAEGFKSFYGSLSAVCNVYSTQFPDHVQSAFSHMDTKLQHHFLGVDGQFEEVHTRLDQTRIALLDAITELQPAICMSISRELRVRANEQKRGGTHAFDKSSVYYDSDDDLSEADANAASGPCMCCLSHLQAENSGPSSCITPFITHSMDVDLIPPLRREVIRPCEGCRCRCHRAPVIQGIPRSLAAIIGSLYVRIPFPRRFWPGVVECDVETCKKDWLMDVKYWFPSWFTQIEMDLRFESLPVHFCIQTPRAAPLLWSHCFRWVNSYNRDLNHFRKLLGSRQLSVNDVDLEGRSLLHCLLWSLLGEMDCTITEQALHSIADAVSLCLNAGAQPEWQCFKGLFVTLS</sequence>
<keyword evidence="3" id="KW-1185">Reference proteome</keyword>
<protein>
    <recommendedName>
        <fullName evidence="4">NACHT-NTPase and P-loop NTPases N-terminal domain-containing protein</fullName>
    </recommendedName>
</protein>
<name>A0A2R6RQ49_9APHY</name>
<dbReference type="OrthoDB" id="539213at2759"/>
<dbReference type="AlphaFoldDB" id="A0A2R6RQ49"/>
<dbReference type="Proteomes" id="UP000186601">
    <property type="component" value="Unassembled WGS sequence"/>
</dbReference>
<gene>
    <name evidence="2" type="ORF">PHLCEN_2v2121</name>
</gene>
<accession>A0A2R6RQ49</accession>